<evidence type="ECO:0000313" key="7">
    <source>
        <dbReference type="EMBL" id="MFC0514899.1"/>
    </source>
</evidence>
<dbReference type="PANTHER" id="PTHR43806:SF11">
    <property type="entry name" value="CEREVISIN-RELATED"/>
    <property type="match status" value="1"/>
</dbReference>
<keyword evidence="2 5" id="KW-0645">Protease</keyword>
<dbReference type="PROSITE" id="PS51892">
    <property type="entry name" value="SUBTILASE"/>
    <property type="match status" value="1"/>
</dbReference>
<dbReference type="EMBL" id="JBHLTS010000021">
    <property type="protein sequence ID" value="MFC0514899.1"/>
    <property type="molecule type" value="Genomic_DNA"/>
</dbReference>
<comment type="similarity">
    <text evidence="1 5">Belongs to the peptidase S8 family.</text>
</comment>
<evidence type="ECO:0000256" key="5">
    <source>
        <dbReference type="PROSITE-ProRule" id="PRU01240"/>
    </source>
</evidence>
<dbReference type="InterPro" id="IPR015500">
    <property type="entry name" value="Peptidase_S8_subtilisin-rel"/>
</dbReference>
<dbReference type="Pfam" id="PF00082">
    <property type="entry name" value="Peptidase_S8"/>
    <property type="match status" value="1"/>
</dbReference>
<dbReference type="SUPFAM" id="SSF52743">
    <property type="entry name" value="Subtilisin-like"/>
    <property type="match status" value="1"/>
</dbReference>
<evidence type="ECO:0000259" key="6">
    <source>
        <dbReference type="Pfam" id="PF00082"/>
    </source>
</evidence>
<dbReference type="RefSeq" id="WP_377022742.1">
    <property type="nucleotide sequence ID" value="NZ_JBHLTS010000021.1"/>
</dbReference>
<dbReference type="Proteomes" id="UP001589828">
    <property type="component" value="Unassembled WGS sequence"/>
</dbReference>
<proteinExistence type="inferred from homology"/>
<dbReference type="PROSITE" id="PS00137">
    <property type="entry name" value="SUBTILASE_HIS"/>
    <property type="match status" value="1"/>
</dbReference>
<reference evidence="7 8" key="1">
    <citation type="submission" date="2024-09" db="EMBL/GenBank/DDBJ databases">
        <authorList>
            <person name="Sun Q."/>
            <person name="Mori K."/>
        </authorList>
    </citation>
    <scope>NUCLEOTIDE SEQUENCE [LARGE SCALE GENOMIC DNA]</scope>
    <source>
        <strain evidence="7 8">NCAIM B.02415</strain>
    </source>
</reference>
<feature type="active site" description="Charge relay system" evidence="5">
    <location>
        <position position="134"/>
    </location>
</feature>
<evidence type="ECO:0000313" key="8">
    <source>
        <dbReference type="Proteomes" id="UP001589828"/>
    </source>
</evidence>
<sequence length="366" mass="39508">MRIKVTVPLNTRIGGAHTTYQTGTVREPGEEIEVTGTVQGEELDGNNIWYKAGDEANSNFWSGGAEQIDGAGRNFQQWMADLNLPEIWAKYAGTGVGVAVVDTGIAPGITDLFYNTSKYYVYGEGVEINDGDGHGTTCASIIGARNISDNYIGVAPACNLYICKISETRFFDDNETGALKYAEAINWCASKPEIQIISISWSTEIKLQQTKDTIQKAIDNAVSNKKIIICSIGNATSFGDNSAFYPACFENVIGVGAAPLEDVVYPFINEHLHVVVNGANIDAYQKDSTVEKGTGSSQATAIIAGIAALMVQKLNFSYTFDDIKNMLIKFCEPQTPFSIPADGSAGTFNLPLLNPALLLDFFNNTI</sequence>
<accession>A0ABV6L600</accession>
<feature type="active site" description="Charge relay system" evidence="5">
    <location>
        <position position="297"/>
    </location>
</feature>
<feature type="active site" description="Charge relay system" evidence="5">
    <location>
        <position position="102"/>
    </location>
</feature>
<keyword evidence="8" id="KW-1185">Reference proteome</keyword>
<dbReference type="Gene3D" id="3.40.50.200">
    <property type="entry name" value="Peptidase S8/S53 domain"/>
    <property type="match status" value="1"/>
</dbReference>
<feature type="domain" description="Peptidase S8/S53" evidence="6">
    <location>
        <begin position="93"/>
        <end position="328"/>
    </location>
</feature>
<evidence type="ECO:0000256" key="2">
    <source>
        <dbReference type="ARBA" id="ARBA00022670"/>
    </source>
</evidence>
<name>A0ABV6L600_9SPHI</name>
<protein>
    <submittedName>
        <fullName evidence="7">S8 family serine peptidase</fullName>
    </submittedName>
</protein>
<evidence type="ECO:0000256" key="3">
    <source>
        <dbReference type="ARBA" id="ARBA00022801"/>
    </source>
</evidence>
<dbReference type="InterPro" id="IPR000209">
    <property type="entry name" value="Peptidase_S8/S53_dom"/>
</dbReference>
<dbReference type="PANTHER" id="PTHR43806">
    <property type="entry name" value="PEPTIDASE S8"/>
    <property type="match status" value="1"/>
</dbReference>
<keyword evidence="3 5" id="KW-0378">Hydrolase</keyword>
<evidence type="ECO:0000256" key="4">
    <source>
        <dbReference type="ARBA" id="ARBA00022825"/>
    </source>
</evidence>
<dbReference type="PRINTS" id="PR00723">
    <property type="entry name" value="SUBTILISIN"/>
</dbReference>
<evidence type="ECO:0000256" key="1">
    <source>
        <dbReference type="ARBA" id="ARBA00011073"/>
    </source>
</evidence>
<comment type="caution">
    <text evidence="7">The sequence shown here is derived from an EMBL/GenBank/DDBJ whole genome shotgun (WGS) entry which is preliminary data.</text>
</comment>
<dbReference type="CDD" id="cd00306">
    <property type="entry name" value="Peptidases_S8_S53"/>
    <property type="match status" value="1"/>
</dbReference>
<keyword evidence="4 5" id="KW-0720">Serine protease</keyword>
<dbReference type="InterPro" id="IPR036852">
    <property type="entry name" value="Peptidase_S8/S53_dom_sf"/>
</dbReference>
<dbReference type="InterPro" id="IPR050131">
    <property type="entry name" value="Peptidase_S8_subtilisin-like"/>
</dbReference>
<dbReference type="InterPro" id="IPR022398">
    <property type="entry name" value="Peptidase_S8_His-AS"/>
</dbReference>
<gene>
    <name evidence="7" type="ORF">ACFFGT_11845</name>
</gene>
<organism evidence="7 8">
    <name type="scientific">Mucilaginibacter angelicae</name>
    <dbReference type="NCBI Taxonomy" id="869718"/>
    <lineage>
        <taxon>Bacteria</taxon>
        <taxon>Pseudomonadati</taxon>
        <taxon>Bacteroidota</taxon>
        <taxon>Sphingobacteriia</taxon>
        <taxon>Sphingobacteriales</taxon>
        <taxon>Sphingobacteriaceae</taxon>
        <taxon>Mucilaginibacter</taxon>
    </lineage>
</organism>